<organism evidence="3 4">
    <name type="scientific">Streptomyces phaeofaciens</name>
    <dbReference type="NCBI Taxonomy" id="68254"/>
    <lineage>
        <taxon>Bacteria</taxon>
        <taxon>Bacillati</taxon>
        <taxon>Actinomycetota</taxon>
        <taxon>Actinomycetes</taxon>
        <taxon>Kitasatosporales</taxon>
        <taxon>Streptomycetaceae</taxon>
        <taxon>Streptomyces</taxon>
    </lineage>
</organism>
<accession>A0A918LSY3</accession>
<keyword evidence="3" id="KW-0067">ATP-binding</keyword>
<dbReference type="EMBL" id="BMSA01000004">
    <property type="protein sequence ID" value="GGT45346.1"/>
    <property type="molecule type" value="Genomic_DNA"/>
</dbReference>
<dbReference type="GO" id="GO:0004674">
    <property type="term" value="F:protein serine/threonine kinase activity"/>
    <property type="evidence" value="ECO:0007669"/>
    <property type="project" value="UniProtKB-KW"/>
</dbReference>
<dbReference type="Proteomes" id="UP000646776">
    <property type="component" value="Unassembled WGS sequence"/>
</dbReference>
<evidence type="ECO:0000259" key="2">
    <source>
        <dbReference type="Pfam" id="PF13581"/>
    </source>
</evidence>
<evidence type="ECO:0000313" key="4">
    <source>
        <dbReference type="Proteomes" id="UP000646776"/>
    </source>
</evidence>
<dbReference type="CDD" id="cd16936">
    <property type="entry name" value="HATPase_RsbW-like"/>
    <property type="match status" value="1"/>
</dbReference>
<gene>
    <name evidence="3" type="ORF">GCM10010226_22630</name>
</gene>
<dbReference type="SUPFAM" id="SSF55874">
    <property type="entry name" value="ATPase domain of HSP90 chaperone/DNA topoisomerase II/histidine kinase"/>
    <property type="match status" value="1"/>
</dbReference>
<keyword evidence="4" id="KW-1185">Reference proteome</keyword>
<comment type="caution">
    <text evidence="3">The sequence shown here is derived from an EMBL/GenBank/DDBJ whole genome shotgun (WGS) entry which is preliminary data.</text>
</comment>
<evidence type="ECO:0000256" key="1">
    <source>
        <dbReference type="ARBA" id="ARBA00022527"/>
    </source>
</evidence>
<sequence length="147" mass="15735">MNGEARTARRQQAPPAGALVEATVALDGEDGCIARARGLTGDFLTGVRRRDGRSVPARIVDLARLVVSELVTNALRHAPGPVLLRLRVAGPAVEIVVWDSDPALPRPCDPDPARVGRHGLEIVKAVADEFDAMREAVGKRVVARLRL</sequence>
<reference evidence="3" key="2">
    <citation type="submission" date="2020-09" db="EMBL/GenBank/DDBJ databases">
        <authorList>
            <person name="Sun Q."/>
            <person name="Ohkuma M."/>
        </authorList>
    </citation>
    <scope>NUCLEOTIDE SEQUENCE</scope>
    <source>
        <strain evidence="3">JCM 4125</strain>
    </source>
</reference>
<feature type="domain" description="Histidine kinase/HSP90-like ATPase" evidence="2">
    <location>
        <begin position="53"/>
        <end position="144"/>
    </location>
</feature>
<dbReference type="PANTHER" id="PTHR35526">
    <property type="entry name" value="ANTI-SIGMA-F FACTOR RSBW-RELATED"/>
    <property type="match status" value="1"/>
</dbReference>
<dbReference type="GO" id="GO:0005524">
    <property type="term" value="F:ATP binding"/>
    <property type="evidence" value="ECO:0007669"/>
    <property type="project" value="UniProtKB-KW"/>
</dbReference>
<keyword evidence="3" id="KW-0547">Nucleotide-binding</keyword>
<dbReference type="RefSeq" id="WP_189710366.1">
    <property type="nucleotide sequence ID" value="NZ_BMSA01000004.1"/>
</dbReference>
<proteinExistence type="predicted"/>
<dbReference type="Pfam" id="PF13581">
    <property type="entry name" value="HATPase_c_2"/>
    <property type="match status" value="1"/>
</dbReference>
<dbReference type="Gene3D" id="3.30.565.10">
    <property type="entry name" value="Histidine kinase-like ATPase, C-terminal domain"/>
    <property type="match status" value="1"/>
</dbReference>
<reference evidence="3" key="1">
    <citation type="journal article" date="2014" name="Int. J. Syst. Evol. Microbiol.">
        <title>Complete genome sequence of Corynebacterium casei LMG S-19264T (=DSM 44701T), isolated from a smear-ripened cheese.</title>
        <authorList>
            <consortium name="US DOE Joint Genome Institute (JGI-PGF)"/>
            <person name="Walter F."/>
            <person name="Albersmeier A."/>
            <person name="Kalinowski J."/>
            <person name="Ruckert C."/>
        </authorList>
    </citation>
    <scope>NUCLEOTIDE SEQUENCE</scope>
    <source>
        <strain evidence="3">JCM 4125</strain>
    </source>
</reference>
<dbReference type="InterPro" id="IPR036890">
    <property type="entry name" value="HATPase_C_sf"/>
</dbReference>
<evidence type="ECO:0000313" key="3">
    <source>
        <dbReference type="EMBL" id="GGT45346.1"/>
    </source>
</evidence>
<keyword evidence="1" id="KW-0808">Transferase</keyword>
<name>A0A918LSY3_9ACTN</name>
<dbReference type="PANTHER" id="PTHR35526:SF3">
    <property type="entry name" value="ANTI-SIGMA-F FACTOR RSBW"/>
    <property type="match status" value="1"/>
</dbReference>
<dbReference type="InterPro" id="IPR050267">
    <property type="entry name" value="Anti-sigma-factor_SerPK"/>
</dbReference>
<dbReference type="AlphaFoldDB" id="A0A918LSY3"/>
<protein>
    <submittedName>
        <fullName evidence="3">ATP-binding protein</fullName>
    </submittedName>
</protein>
<keyword evidence="1" id="KW-0418">Kinase</keyword>
<keyword evidence="1" id="KW-0723">Serine/threonine-protein kinase</keyword>
<dbReference type="InterPro" id="IPR003594">
    <property type="entry name" value="HATPase_dom"/>
</dbReference>